<dbReference type="EMBL" id="CADEPI010000218">
    <property type="protein sequence ID" value="CAB3380879.1"/>
    <property type="molecule type" value="Genomic_DNA"/>
</dbReference>
<proteinExistence type="predicted"/>
<gene>
    <name evidence="1" type="ORF">CLODIP_2_CD03780</name>
</gene>
<keyword evidence="2" id="KW-1185">Reference proteome</keyword>
<protein>
    <submittedName>
        <fullName evidence="1">Uncharacterized protein</fullName>
    </submittedName>
</protein>
<accession>A0A8S1DL46</accession>
<dbReference type="Proteomes" id="UP000494165">
    <property type="component" value="Unassembled WGS sequence"/>
</dbReference>
<evidence type="ECO:0000313" key="2">
    <source>
        <dbReference type="Proteomes" id="UP000494165"/>
    </source>
</evidence>
<dbReference type="AlphaFoldDB" id="A0A8S1DL46"/>
<evidence type="ECO:0000313" key="1">
    <source>
        <dbReference type="EMBL" id="CAB3380879.1"/>
    </source>
</evidence>
<sequence>MKRKSCASKWSSGDSILLLAPQLKKRQLIVKTKRGRKKLRHRKVKRNNQLLQCLPEEVVKRSMSVFIKQPLYRQSDFKQTEVNYMISLALTPLQDSQNAIDLTVISRHLSGLQPQLKTHHLAKGLLFHFIRKKCKASLEKPLVALVRLLSVSDLWMELDAAVVSAVPDCVTVPDGPDVGSFEAQRLGHLGAWLCVLGQAPGRLLAMLSEMVGRGGSRALSLCIGALEVWPAVLSEGLLAECVRFSILALAEERPIMEAKQIWDIFKHYGWKECPSLDTILQKIEASMIEGKCSSSFSAILLSRVLGPRWTQDNLVVKILSDIVCSDGPGVPLAMVTLGQIGRYLNMSCRRGRLAARKLILIAIFDALNMPDVEENVAEMAVVALVAFFGPGRPFPLSRALQRIPAAYVSVPIKERLVAWCQNFLQPKFLFRKRPRNAKALTQPEDNMICNLKFPETLKELFDEELRDISDSECRFVSSL</sequence>
<reference evidence="1 2" key="1">
    <citation type="submission" date="2020-04" db="EMBL/GenBank/DDBJ databases">
        <authorList>
            <person name="Alioto T."/>
            <person name="Alioto T."/>
            <person name="Gomez Garrido J."/>
        </authorList>
    </citation>
    <scope>NUCLEOTIDE SEQUENCE [LARGE SCALE GENOMIC DNA]</scope>
</reference>
<organism evidence="1 2">
    <name type="scientific">Cloeon dipterum</name>
    <dbReference type="NCBI Taxonomy" id="197152"/>
    <lineage>
        <taxon>Eukaryota</taxon>
        <taxon>Metazoa</taxon>
        <taxon>Ecdysozoa</taxon>
        <taxon>Arthropoda</taxon>
        <taxon>Hexapoda</taxon>
        <taxon>Insecta</taxon>
        <taxon>Pterygota</taxon>
        <taxon>Palaeoptera</taxon>
        <taxon>Ephemeroptera</taxon>
        <taxon>Pisciforma</taxon>
        <taxon>Baetidae</taxon>
        <taxon>Cloeon</taxon>
    </lineage>
</organism>
<comment type="caution">
    <text evidence="1">The sequence shown here is derived from an EMBL/GenBank/DDBJ whole genome shotgun (WGS) entry which is preliminary data.</text>
</comment>
<name>A0A8S1DL46_9INSE</name>